<dbReference type="WBParaSite" id="ACOC_0000042901-mRNA-1">
    <property type="protein sequence ID" value="ACOC_0000042901-mRNA-1"/>
    <property type="gene ID" value="ACOC_0000042901"/>
</dbReference>
<dbReference type="Pfam" id="PF00112">
    <property type="entry name" value="Peptidase_C1"/>
    <property type="match status" value="1"/>
</dbReference>
<reference evidence="6 7" key="2">
    <citation type="submission" date="2018-11" db="EMBL/GenBank/DDBJ databases">
        <authorList>
            <consortium name="Pathogen Informatics"/>
        </authorList>
    </citation>
    <scope>NUCLEOTIDE SEQUENCE [LARGE SCALE GENOMIC DNA]</scope>
    <source>
        <strain evidence="6 7">Costa Rica</strain>
    </source>
</reference>
<dbReference type="GO" id="GO:0008234">
    <property type="term" value="F:cysteine-type peptidase activity"/>
    <property type="evidence" value="ECO:0007669"/>
    <property type="project" value="UniProtKB-KW"/>
</dbReference>
<comment type="similarity">
    <text evidence="1">Belongs to the peptidase C1 family.</text>
</comment>
<gene>
    <name evidence="6" type="ORF">ACOC_LOCUS430</name>
</gene>
<evidence type="ECO:0000259" key="5">
    <source>
        <dbReference type="SMART" id="SM00645"/>
    </source>
</evidence>
<accession>A0A0R3PA87</accession>
<dbReference type="PANTHER" id="PTHR12411">
    <property type="entry name" value="CYSTEINE PROTEASE FAMILY C1-RELATED"/>
    <property type="match status" value="1"/>
</dbReference>
<evidence type="ECO:0000313" key="6">
    <source>
        <dbReference type="EMBL" id="VDM52015.1"/>
    </source>
</evidence>
<dbReference type="EMBL" id="UYYA01000041">
    <property type="protein sequence ID" value="VDM52015.1"/>
    <property type="molecule type" value="Genomic_DNA"/>
</dbReference>
<evidence type="ECO:0000256" key="3">
    <source>
        <dbReference type="ARBA" id="ARBA00022801"/>
    </source>
</evidence>
<dbReference type="SUPFAM" id="SSF54001">
    <property type="entry name" value="Cysteine proteinases"/>
    <property type="match status" value="1"/>
</dbReference>
<dbReference type="InterPro" id="IPR000169">
    <property type="entry name" value="Pept_cys_AS"/>
</dbReference>
<dbReference type="InterPro" id="IPR000668">
    <property type="entry name" value="Peptidase_C1A_C"/>
</dbReference>
<dbReference type="InterPro" id="IPR038765">
    <property type="entry name" value="Papain-like_cys_pep_sf"/>
</dbReference>
<dbReference type="AlphaFoldDB" id="A0A0R3PA87"/>
<sequence>MRKTKSKATGIIQDDSTIAESFDARAQRPDCPSIHSTRDQSACGSCWAIATAEAITDHICTASKGLHQVVISTDDILSCCTSCGNGCALPSDNILRNNSVILIAAFRCNGGYPYKAWYYCVNTGVVTGGNYTSQTGCKPYTFPPCDYHISATHYVVCGDRKQKKGAHRKVIKQTVRICARSTIQPLTRTTRTTVIDTVFCKQNTDPSFK</sequence>
<dbReference type="PROSITE" id="PS00139">
    <property type="entry name" value="THIOL_PROTEASE_CYS"/>
    <property type="match status" value="1"/>
</dbReference>
<evidence type="ECO:0000313" key="8">
    <source>
        <dbReference type="WBParaSite" id="ACOC_0000042901-mRNA-1"/>
    </source>
</evidence>
<organism evidence="8">
    <name type="scientific">Angiostrongylus costaricensis</name>
    <name type="common">Nematode worm</name>
    <dbReference type="NCBI Taxonomy" id="334426"/>
    <lineage>
        <taxon>Eukaryota</taxon>
        <taxon>Metazoa</taxon>
        <taxon>Ecdysozoa</taxon>
        <taxon>Nematoda</taxon>
        <taxon>Chromadorea</taxon>
        <taxon>Rhabditida</taxon>
        <taxon>Rhabditina</taxon>
        <taxon>Rhabditomorpha</taxon>
        <taxon>Strongyloidea</taxon>
        <taxon>Metastrongylidae</taxon>
        <taxon>Angiostrongylus</taxon>
    </lineage>
</organism>
<dbReference type="GO" id="GO:0006508">
    <property type="term" value="P:proteolysis"/>
    <property type="evidence" value="ECO:0007669"/>
    <property type="project" value="UniProtKB-KW"/>
</dbReference>
<reference evidence="8" key="1">
    <citation type="submission" date="2017-02" db="UniProtKB">
        <authorList>
            <consortium name="WormBaseParasite"/>
        </authorList>
    </citation>
    <scope>IDENTIFICATION</scope>
</reference>
<dbReference type="Gene3D" id="3.90.70.10">
    <property type="entry name" value="Cysteine proteinases"/>
    <property type="match status" value="1"/>
</dbReference>
<protein>
    <submittedName>
        <fullName evidence="8">Pept_C1 domain-containing protein</fullName>
    </submittedName>
</protein>
<dbReference type="STRING" id="334426.A0A0R3PA87"/>
<dbReference type="InterPro" id="IPR013128">
    <property type="entry name" value="Peptidase_C1A"/>
</dbReference>
<keyword evidence="4" id="KW-0788">Thiol protease</keyword>
<proteinExistence type="inferred from homology"/>
<dbReference type="OrthoDB" id="5850821at2759"/>
<keyword evidence="2" id="KW-0645">Protease</keyword>
<evidence type="ECO:0000313" key="7">
    <source>
        <dbReference type="Proteomes" id="UP000267027"/>
    </source>
</evidence>
<dbReference type="Proteomes" id="UP000267027">
    <property type="component" value="Unassembled WGS sequence"/>
</dbReference>
<name>A0A0R3PA87_ANGCS</name>
<evidence type="ECO:0000256" key="4">
    <source>
        <dbReference type="ARBA" id="ARBA00022807"/>
    </source>
</evidence>
<feature type="domain" description="Peptidase C1A papain C-terminal" evidence="5">
    <location>
        <begin position="18"/>
        <end position="208"/>
    </location>
</feature>
<evidence type="ECO:0000256" key="2">
    <source>
        <dbReference type="ARBA" id="ARBA00022670"/>
    </source>
</evidence>
<keyword evidence="3" id="KW-0378">Hydrolase</keyword>
<evidence type="ECO:0000256" key="1">
    <source>
        <dbReference type="ARBA" id="ARBA00008455"/>
    </source>
</evidence>
<dbReference type="SMART" id="SM00645">
    <property type="entry name" value="Pept_C1"/>
    <property type="match status" value="1"/>
</dbReference>
<keyword evidence="7" id="KW-1185">Reference proteome</keyword>